<keyword evidence="6" id="KW-0418">Kinase</keyword>
<keyword evidence="5" id="KW-0598">Phosphotransferase system</keyword>
<evidence type="ECO:0000313" key="9">
    <source>
        <dbReference type="Proteomes" id="UP000830729"/>
    </source>
</evidence>
<evidence type="ECO:0000256" key="5">
    <source>
        <dbReference type="ARBA" id="ARBA00022683"/>
    </source>
</evidence>
<name>A0A8U0HWR5_9EURY</name>
<dbReference type="GO" id="GO:0005886">
    <property type="term" value="C:plasma membrane"/>
    <property type="evidence" value="ECO:0007669"/>
    <property type="project" value="TreeGrafter"/>
</dbReference>
<feature type="domain" description="PTS EIIB type-2" evidence="7">
    <location>
        <begin position="1"/>
        <end position="98"/>
    </location>
</feature>
<keyword evidence="3" id="KW-0762">Sugar transport</keyword>
<dbReference type="RefSeq" id="WP_248651159.1">
    <property type="nucleotide sequence ID" value="NZ_CP096659.1"/>
</dbReference>
<dbReference type="GO" id="GO:0009401">
    <property type="term" value="P:phosphoenolpyruvate-dependent sugar phosphotransferase system"/>
    <property type="evidence" value="ECO:0007669"/>
    <property type="project" value="UniProtKB-KW"/>
</dbReference>
<dbReference type="CDD" id="cd05569">
    <property type="entry name" value="PTS_IIB_fructose"/>
    <property type="match status" value="1"/>
</dbReference>
<dbReference type="Pfam" id="PF02302">
    <property type="entry name" value="PTS_IIB"/>
    <property type="match status" value="1"/>
</dbReference>
<dbReference type="EMBL" id="CP096659">
    <property type="protein sequence ID" value="UPV75116.1"/>
    <property type="molecule type" value="Genomic_DNA"/>
</dbReference>
<evidence type="ECO:0000256" key="3">
    <source>
        <dbReference type="ARBA" id="ARBA00022597"/>
    </source>
</evidence>
<evidence type="ECO:0000256" key="2">
    <source>
        <dbReference type="ARBA" id="ARBA00022553"/>
    </source>
</evidence>
<dbReference type="InterPro" id="IPR003501">
    <property type="entry name" value="PTS_EIIB_2/3"/>
</dbReference>
<dbReference type="EC" id="2.7.1.202" evidence="8"/>
<dbReference type="PROSITE" id="PS51099">
    <property type="entry name" value="PTS_EIIB_TYPE_2"/>
    <property type="match status" value="1"/>
</dbReference>
<dbReference type="InterPro" id="IPR050864">
    <property type="entry name" value="Bacterial_PTS_Sugar_Transport"/>
</dbReference>
<gene>
    <name evidence="8" type="ORF">M0R89_03375</name>
</gene>
<dbReference type="InterPro" id="IPR003353">
    <property type="entry name" value="PTS_IIB_fruc"/>
</dbReference>
<organism evidence="8 9">
    <name type="scientific">Halorussus limi</name>
    <dbReference type="NCBI Taxonomy" id="2938695"/>
    <lineage>
        <taxon>Archaea</taxon>
        <taxon>Methanobacteriati</taxon>
        <taxon>Methanobacteriota</taxon>
        <taxon>Stenosarchaea group</taxon>
        <taxon>Halobacteria</taxon>
        <taxon>Halobacteriales</taxon>
        <taxon>Haladaptataceae</taxon>
        <taxon>Halorussus</taxon>
    </lineage>
</organism>
<protein>
    <submittedName>
        <fullName evidence="8">Fructose PTS transporter subunit IIB</fullName>
        <ecNumber evidence="8">2.7.1.202</ecNumber>
    </submittedName>
</protein>
<dbReference type="KEGG" id="halx:M0R89_03375"/>
<sequence>MRLVAVTACPTGIAHSQMGAESLTRAATDAGHDLEVEVHGAMGTENEIGEDDLARADAAIVAADVRVDTDRFADLPTVVAPVGTAVSDPEGLVERAVGLGRAGKPETVRVGDDAADGESRGLLDGLRRLLD</sequence>
<dbReference type="NCBIfam" id="TIGR00829">
    <property type="entry name" value="FRU"/>
    <property type="match status" value="1"/>
</dbReference>
<dbReference type="Proteomes" id="UP000830729">
    <property type="component" value="Chromosome"/>
</dbReference>
<dbReference type="GeneID" id="72184208"/>
<dbReference type="PANTHER" id="PTHR30505:SF0">
    <property type="entry name" value="FRUCTOSE-LIKE PTS SYSTEM EIIBC COMPONENT-RELATED"/>
    <property type="match status" value="1"/>
</dbReference>
<dbReference type="Gene3D" id="3.40.50.2300">
    <property type="match status" value="1"/>
</dbReference>
<keyword evidence="1" id="KW-0813">Transport</keyword>
<dbReference type="GO" id="GO:0016301">
    <property type="term" value="F:kinase activity"/>
    <property type="evidence" value="ECO:0007669"/>
    <property type="project" value="UniProtKB-KW"/>
</dbReference>
<dbReference type="SUPFAM" id="SSF52794">
    <property type="entry name" value="PTS system IIB component-like"/>
    <property type="match status" value="1"/>
</dbReference>
<evidence type="ECO:0000256" key="1">
    <source>
        <dbReference type="ARBA" id="ARBA00022448"/>
    </source>
</evidence>
<dbReference type="GO" id="GO:0090563">
    <property type="term" value="F:protein-phosphocysteine-sugar phosphotransferase activity"/>
    <property type="evidence" value="ECO:0007669"/>
    <property type="project" value="TreeGrafter"/>
</dbReference>
<keyword evidence="4 8" id="KW-0808">Transferase</keyword>
<keyword evidence="9" id="KW-1185">Reference proteome</keyword>
<accession>A0A8U0HWR5</accession>
<evidence type="ECO:0000256" key="6">
    <source>
        <dbReference type="ARBA" id="ARBA00022777"/>
    </source>
</evidence>
<dbReference type="InterPro" id="IPR013011">
    <property type="entry name" value="PTS_EIIB_2"/>
</dbReference>
<dbReference type="GO" id="GO:0022877">
    <property type="term" value="F:protein-N(PI)-phosphohistidine-fructose phosphotransferase system transporter activity"/>
    <property type="evidence" value="ECO:0007669"/>
    <property type="project" value="InterPro"/>
</dbReference>
<proteinExistence type="predicted"/>
<keyword evidence="2" id="KW-0597">Phosphoprotein</keyword>
<dbReference type="PANTHER" id="PTHR30505">
    <property type="entry name" value="FRUCTOSE-LIKE PERMEASE"/>
    <property type="match status" value="1"/>
</dbReference>
<evidence type="ECO:0000256" key="4">
    <source>
        <dbReference type="ARBA" id="ARBA00022679"/>
    </source>
</evidence>
<evidence type="ECO:0000259" key="7">
    <source>
        <dbReference type="PROSITE" id="PS51099"/>
    </source>
</evidence>
<dbReference type="AlphaFoldDB" id="A0A8U0HWR5"/>
<dbReference type="InterPro" id="IPR036095">
    <property type="entry name" value="PTS_EIIB-like_sf"/>
</dbReference>
<evidence type="ECO:0000313" key="8">
    <source>
        <dbReference type="EMBL" id="UPV75116.1"/>
    </source>
</evidence>
<reference evidence="8 9" key="1">
    <citation type="submission" date="2022-04" db="EMBL/GenBank/DDBJ databases">
        <title>Diverse halophilic archaea isolated from saline environments.</title>
        <authorList>
            <person name="Cui H.-L."/>
        </authorList>
    </citation>
    <scope>NUCLEOTIDE SEQUENCE [LARGE SCALE GENOMIC DNA]</scope>
    <source>
        <strain evidence="8 9">XZYJT49</strain>
    </source>
</reference>